<comment type="similarity">
    <text evidence="1 4 5">Belongs to the universal ribosomal protein uL15 family.</text>
</comment>
<dbReference type="InterPro" id="IPR036227">
    <property type="entry name" value="Ribosomal_uL15/eL18_sf"/>
</dbReference>
<evidence type="ECO:0000259" key="7">
    <source>
        <dbReference type="Pfam" id="PF00828"/>
    </source>
</evidence>
<comment type="subunit">
    <text evidence="4">Part of the 50S ribosomal subunit.</text>
</comment>
<keyword evidence="2 4" id="KW-0689">Ribosomal protein</keyword>
<keyword evidence="3 4" id="KW-0687">Ribonucleoprotein</keyword>
<feature type="domain" description="Large ribosomal subunit protein uL15/eL18" evidence="7">
    <location>
        <begin position="78"/>
        <end position="146"/>
    </location>
</feature>
<comment type="function">
    <text evidence="4">Binds to the 23S rRNA.</text>
</comment>
<dbReference type="NCBIfam" id="TIGR01071">
    <property type="entry name" value="rplO_bact"/>
    <property type="match status" value="1"/>
</dbReference>
<dbReference type="Proteomes" id="UP001597145">
    <property type="component" value="Unassembled WGS sequence"/>
</dbReference>
<dbReference type="PANTHER" id="PTHR12934:SF11">
    <property type="entry name" value="LARGE RIBOSOMAL SUBUNIT PROTEIN UL15M"/>
    <property type="match status" value="1"/>
</dbReference>
<gene>
    <name evidence="4 8" type="primary">rplO</name>
    <name evidence="8" type="ORF">ACFSCY_05180</name>
</gene>
<reference evidence="9" key="1">
    <citation type="journal article" date="2019" name="Int. J. Syst. Evol. Microbiol.">
        <title>The Global Catalogue of Microorganisms (GCM) 10K type strain sequencing project: providing services to taxonomists for standard genome sequencing and annotation.</title>
        <authorList>
            <consortium name="The Broad Institute Genomics Platform"/>
            <consortium name="The Broad Institute Genome Sequencing Center for Infectious Disease"/>
            <person name="Wu L."/>
            <person name="Ma J."/>
        </authorList>
    </citation>
    <scope>NUCLEOTIDE SEQUENCE [LARGE SCALE GENOMIC DNA]</scope>
    <source>
        <strain evidence="9">JCM 12165</strain>
    </source>
</reference>
<feature type="compositionally biased region" description="Basic residues" evidence="6">
    <location>
        <begin position="1"/>
        <end position="11"/>
    </location>
</feature>
<organism evidence="8 9">
    <name type="scientific">Pseudonocardia aurantiaca</name>
    <dbReference type="NCBI Taxonomy" id="75290"/>
    <lineage>
        <taxon>Bacteria</taxon>
        <taxon>Bacillati</taxon>
        <taxon>Actinomycetota</taxon>
        <taxon>Actinomycetes</taxon>
        <taxon>Pseudonocardiales</taxon>
        <taxon>Pseudonocardiaceae</taxon>
        <taxon>Pseudonocardia</taxon>
    </lineage>
</organism>
<dbReference type="InterPro" id="IPR001196">
    <property type="entry name" value="Ribosomal_uL15_CS"/>
</dbReference>
<sequence>MTTPIKIHHLRPAPGAKTAKTRVGRGEGSKGKTAGRGTKGTKARKTVSPAFEGGQMPLHMRLPKLKGFKNRFRTEYQVVNVGDLAHLFPEGGTVGPDELVAAGAVRRNQLVKVLGNGELEGIALTVSAHAFSSSAREKITAAGGSVSEL</sequence>
<comment type="caution">
    <text evidence="8">The sequence shown here is derived from an EMBL/GenBank/DDBJ whole genome shotgun (WGS) entry which is preliminary data.</text>
</comment>
<evidence type="ECO:0000313" key="8">
    <source>
        <dbReference type="EMBL" id="MFD1528829.1"/>
    </source>
</evidence>
<dbReference type="InterPro" id="IPR005749">
    <property type="entry name" value="Ribosomal_uL15_bac-type"/>
</dbReference>
<evidence type="ECO:0000256" key="5">
    <source>
        <dbReference type="RuleBase" id="RU003888"/>
    </source>
</evidence>
<evidence type="ECO:0000256" key="1">
    <source>
        <dbReference type="ARBA" id="ARBA00007320"/>
    </source>
</evidence>
<dbReference type="Pfam" id="PF00828">
    <property type="entry name" value="Ribosomal_L27A"/>
    <property type="match status" value="1"/>
</dbReference>
<keyword evidence="9" id="KW-1185">Reference proteome</keyword>
<dbReference type="InterPro" id="IPR021131">
    <property type="entry name" value="Ribosomal_uL15/eL18"/>
</dbReference>
<evidence type="ECO:0000256" key="6">
    <source>
        <dbReference type="SAM" id="MobiDB-lite"/>
    </source>
</evidence>
<dbReference type="Gene3D" id="3.100.10.10">
    <property type="match status" value="1"/>
</dbReference>
<dbReference type="InterPro" id="IPR030878">
    <property type="entry name" value="Ribosomal_uL15"/>
</dbReference>
<feature type="region of interest" description="Disordered" evidence="6">
    <location>
        <begin position="1"/>
        <end position="48"/>
    </location>
</feature>
<dbReference type="RefSeq" id="WP_343984934.1">
    <property type="nucleotide sequence ID" value="NZ_BAAAJG010000025.1"/>
</dbReference>
<keyword evidence="4" id="KW-0699">rRNA-binding</keyword>
<protein>
    <recommendedName>
        <fullName evidence="4">Large ribosomal subunit protein uL15</fullName>
    </recommendedName>
</protein>
<accession>A0ABW4FF23</accession>
<proteinExistence type="inferred from homology"/>
<dbReference type="PANTHER" id="PTHR12934">
    <property type="entry name" value="50S RIBOSOMAL PROTEIN L15"/>
    <property type="match status" value="1"/>
</dbReference>
<name>A0ABW4FF23_9PSEU</name>
<evidence type="ECO:0000256" key="2">
    <source>
        <dbReference type="ARBA" id="ARBA00022980"/>
    </source>
</evidence>
<dbReference type="SUPFAM" id="SSF52080">
    <property type="entry name" value="Ribosomal proteins L15p and L18e"/>
    <property type="match status" value="1"/>
</dbReference>
<dbReference type="HAMAP" id="MF_01341">
    <property type="entry name" value="Ribosomal_uL15"/>
    <property type="match status" value="1"/>
</dbReference>
<dbReference type="GO" id="GO:0005840">
    <property type="term" value="C:ribosome"/>
    <property type="evidence" value="ECO:0007669"/>
    <property type="project" value="UniProtKB-KW"/>
</dbReference>
<dbReference type="PROSITE" id="PS00475">
    <property type="entry name" value="RIBOSOMAL_L15"/>
    <property type="match status" value="1"/>
</dbReference>
<dbReference type="EMBL" id="JBHUCP010000003">
    <property type="protein sequence ID" value="MFD1528829.1"/>
    <property type="molecule type" value="Genomic_DNA"/>
</dbReference>
<evidence type="ECO:0000313" key="9">
    <source>
        <dbReference type="Proteomes" id="UP001597145"/>
    </source>
</evidence>
<evidence type="ECO:0000256" key="3">
    <source>
        <dbReference type="ARBA" id="ARBA00023274"/>
    </source>
</evidence>
<evidence type="ECO:0000256" key="4">
    <source>
        <dbReference type="HAMAP-Rule" id="MF_01341"/>
    </source>
</evidence>
<keyword evidence="4" id="KW-0694">RNA-binding</keyword>